<evidence type="ECO:0000256" key="2">
    <source>
        <dbReference type="ARBA" id="ARBA00022723"/>
    </source>
</evidence>
<keyword evidence="3" id="KW-0805">Transcription regulation</keyword>
<dbReference type="CDD" id="cd00067">
    <property type="entry name" value="GAL4"/>
    <property type="match status" value="1"/>
</dbReference>
<keyword evidence="5" id="KW-0539">Nucleus</keyword>
<dbReference type="InterPro" id="IPR036864">
    <property type="entry name" value="Zn2-C6_fun-type_DNA-bd_sf"/>
</dbReference>
<dbReference type="InterPro" id="IPR001138">
    <property type="entry name" value="Zn2Cys6_DnaBD"/>
</dbReference>
<dbReference type="Gene3D" id="4.10.240.10">
    <property type="entry name" value="Zn(2)-C6 fungal-type DNA-binding domain"/>
    <property type="match status" value="1"/>
</dbReference>
<gene>
    <name evidence="7" type="ORF">PVAG01_00709</name>
</gene>
<sequence length="684" mass="77766">MADEAEADSAAVNIDDGTVGLTQNGSKRRRIATRTALACLFCRQRKVRCSGDWPSCEACRSRSRVCEYPGQRQIPLSPDQQAHSLGPHAASLLSEDLRRKAIAYFREHYAPTLLCFIPPEELIEDEIGERLPLPLLLSIIALVSKFVPDFMSSTSREQEIGDRYAGLARRELQSIYYEPSLSTIQSCLILCLYEVGQGSEHQGWLRLGHAIRLAQLLHLHKQDADQRQFLWGNESPATSLSIIESRRRTFWCCFCLDKLLANGRDRIAVLSSPEDIVSRLPMSDEDFIYGRATSSCRLNCPPEKHYQHEKQGESLMAHTIRIINILGNVLQWHGRGGRHVDDTVPWLPEMPFTTLDQSLQQWRMALPPHLDYTSRNMSLVIATGQGRLWLQMFLYYFQARAYLHREYLPFMPLHGYDPTLGPCDGLPLMPANSIPPIDWWRNSAFVMIDSAKSIVDIYSAMDSRNLSATAYPFPGLCLLTAGSIFVQCTIFQWKSVESVVSPSSSRQYLQRTMEAFHSLGKHWYLAKHWIHHLSLYYKLNRIARNSWDSGIDPSQNMNVSEIKDGIMNYIRQMNRDDTTSHESADIDSKFDFEAWLAILENAGVESAQPPEIVHSGIAQLLNAAEAFRREDTDMAKQSNSDSLNTKPSTIAPLADIRNLGNEPMFDNGWWESWDIGDWDPTFFG</sequence>
<evidence type="ECO:0000313" key="7">
    <source>
        <dbReference type="EMBL" id="KAL3427200.1"/>
    </source>
</evidence>
<dbReference type="Proteomes" id="UP001629113">
    <property type="component" value="Unassembled WGS sequence"/>
</dbReference>
<dbReference type="InterPro" id="IPR050815">
    <property type="entry name" value="TF_fung"/>
</dbReference>
<dbReference type="SMART" id="SM00906">
    <property type="entry name" value="Fungal_trans"/>
    <property type="match status" value="1"/>
</dbReference>
<evidence type="ECO:0000259" key="6">
    <source>
        <dbReference type="PROSITE" id="PS50048"/>
    </source>
</evidence>
<proteinExistence type="predicted"/>
<dbReference type="Pfam" id="PF04082">
    <property type="entry name" value="Fungal_trans"/>
    <property type="match status" value="1"/>
</dbReference>
<evidence type="ECO:0000313" key="8">
    <source>
        <dbReference type="Proteomes" id="UP001629113"/>
    </source>
</evidence>
<keyword evidence="8" id="KW-1185">Reference proteome</keyword>
<comment type="subcellular location">
    <subcellularLocation>
        <location evidence="1">Nucleus</location>
    </subcellularLocation>
</comment>
<evidence type="ECO:0000256" key="1">
    <source>
        <dbReference type="ARBA" id="ARBA00004123"/>
    </source>
</evidence>
<protein>
    <submittedName>
        <fullName evidence="7">Transcriptional regulatory protein PB1A11.04c 1</fullName>
    </submittedName>
</protein>
<dbReference type="Pfam" id="PF00172">
    <property type="entry name" value="Zn_clus"/>
    <property type="match status" value="1"/>
</dbReference>
<dbReference type="CDD" id="cd12148">
    <property type="entry name" value="fungal_TF_MHR"/>
    <property type="match status" value="1"/>
</dbReference>
<reference evidence="7 8" key="1">
    <citation type="submission" date="2024-06" db="EMBL/GenBank/DDBJ databases">
        <title>Complete genome of Phlyctema vagabunda strain 19-DSS-EL-015.</title>
        <authorList>
            <person name="Fiorenzani C."/>
        </authorList>
    </citation>
    <scope>NUCLEOTIDE SEQUENCE [LARGE SCALE GENOMIC DNA]</scope>
    <source>
        <strain evidence="7 8">19-DSS-EL-015</strain>
    </source>
</reference>
<evidence type="ECO:0000256" key="3">
    <source>
        <dbReference type="ARBA" id="ARBA00023015"/>
    </source>
</evidence>
<dbReference type="SMART" id="SM00066">
    <property type="entry name" value="GAL4"/>
    <property type="match status" value="1"/>
</dbReference>
<organism evidence="7 8">
    <name type="scientific">Phlyctema vagabunda</name>
    <dbReference type="NCBI Taxonomy" id="108571"/>
    <lineage>
        <taxon>Eukaryota</taxon>
        <taxon>Fungi</taxon>
        <taxon>Dikarya</taxon>
        <taxon>Ascomycota</taxon>
        <taxon>Pezizomycotina</taxon>
        <taxon>Leotiomycetes</taxon>
        <taxon>Helotiales</taxon>
        <taxon>Dermateaceae</taxon>
        <taxon>Phlyctema</taxon>
    </lineage>
</organism>
<dbReference type="InterPro" id="IPR007219">
    <property type="entry name" value="XnlR_reg_dom"/>
</dbReference>
<accession>A0ABR4PV19</accession>
<dbReference type="SUPFAM" id="SSF57701">
    <property type="entry name" value="Zn2/Cys6 DNA-binding domain"/>
    <property type="match status" value="1"/>
</dbReference>
<keyword evidence="2" id="KW-0479">Metal-binding</keyword>
<comment type="caution">
    <text evidence="7">The sequence shown here is derived from an EMBL/GenBank/DDBJ whole genome shotgun (WGS) entry which is preliminary data.</text>
</comment>
<dbReference type="PANTHER" id="PTHR47338:SF5">
    <property type="entry name" value="ZN(II)2CYS6 TRANSCRIPTION FACTOR (EUROFUNG)"/>
    <property type="match status" value="1"/>
</dbReference>
<evidence type="ECO:0000256" key="4">
    <source>
        <dbReference type="ARBA" id="ARBA00023163"/>
    </source>
</evidence>
<dbReference type="PROSITE" id="PS50048">
    <property type="entry name" value="ZN2_CY6_FUNGAL_2"/>
    <property type="match status" value="1"/>
</dbReference>
<dbReference type="EMBL" id="JBFCZG010000001">
    <property type="protein sequence ID" value="KAL3427200.1"/>
    <property type="molecule type" value="Genomic_DNA"/>
</dbReference>
<dbReference type="PROSITE" id="PS00463">
    <property type="entry name" value="ZN2_CY6_FUNGAL_1"/>
    <property type="match status" value="1"/>
</dbReference>
<name>A0ABR4PV19_9HELO</name>
<keyword evidence="4" id="KW-0804">Transcription</keyword>
<evidence type="ECO:0000256" key="5">
    <source>
        <dbReference type="ARBA" id="ARBA00023242"/>
    </source>
</evidence>
<feature type="domain" description="Zn(2)-C6 fungal-type" evidence="6">
    <location>
        <begin position="38"/>
        <end position="68"/>
    </location>
</feature>
<dbReference type="PANTHER" id="PTHR47338">
    <property type="entry name" value="ZN(II)2CYS6 TRANSCRIPTION FACTOR (EUROFUNG)-RELATED"/>
    <property type="match status" value="1"/>
</dbReference>